<feature type="active site" evidence="4">
    <location>
        <position position="39"/>
    </location>
</feature>
<dbReference type="GO" id="GO:0005737">
    <property type="term" value="C:cytoplasm"/>
    <property type="evidence" value="ECO:0007669"/>
    <property type="project" value="InterPro"/>
</dbReference>
<protein>
    <recommendedName>
        <fullName evidence="2">protein-glutamate methylesterase</fullName>
        <ecNumber evidence="2">3.1.1.61</ecNumber>
    </recommendedName>
</protein>
<keyword evidence="1 4" id="KW-0378">Hydrolase</keyword>
<keyword evidence="4" id="KW-0145">Chemotaxis</keyword>
<dbReference type="PANTHER" id="PTHR42872">
    <property type="entry name" value="PROTEIN-GLUTAMATE METHYLESTERASE/PROTEIN-GLUTAMINE GLUTAMINASE"/>
    <property type="match status" value="1"/>
</dbReference>
<dbReference type="GO" id="GO:0006935">
    <property type="term" value="P:chemotaxis"/>
    <property type="evidence" value="ECO:0007669"/>
    <property type="project" value="UniProtKB-UniRule"/>
</dbReference>
<dbReference type="InterPro" id="IPR000673">
    <property type="entry name" value="Sig_transdc_resp-reg_Me-estase"/>
</dbReference>
<evidence type="ECO:0000313" key="6">
    <source>
        <dbReference type="EMBL" id="VWC82842.1"/>
    </source>
</evidence>
<dbReference type="PANTHER" id="PTHR42872:SF6">
    <property type="entry name" value="PROTEIN-GLUTAMATE METHYLESTERASE_PROTEIN-GLUTAMINE GLUTAMINASE"/>
    <property type="match status" value="1"/>
</dbReference>
<feature type="domain" description="CheB-type methylesterase" evidence="5">
    <location>
        <begin position="1"/>
        <end position="163"/>
    </location>
</feature>
<dbReference type="EMBL" id="CABVQT010000001">
    <property type="protein sequence ID" value="VWC82842.1"/>
    <property type="molecule type" value="Genomic_DNA"/>
</dbReference>
<dbReference type="Gene3D" id="3.40.50.180">
    <property type="entry name" value="Methylesterase CheB, C-terminal domain"/>
    <property type="match status" value="1"/>
</dbReference>
<dbReference type="Proteomes" id="UP000494182">
    <property type="component" value="Unassembled WGS sequence"/>
</dbReference>
<comment type="catalytic activity">
    <reaction evidence="3">
        <text>[protein]-L-glutamate 5-O-methyl ester + H2O = L-glutamyl-[protein] + methanol + H(+)</text>
        <dbReference type="Rhea" id="RHEA:23236"/>
        <dbReference type="Rhea" id="RHEA-COMP:10208"/>
        <dbReference type="Rhea" id="RHEA-COMP:10311"/>
        <dbReference type="ChEBI" id="CHEBI:15377"/>
        <dbReference type="ChEBI" id="CHEBI:15378"/>
        <dbReference type="ChEBI" id="CHEBI:17790"/>
        <dbReference type="ChEBI" id="CHEBI:29973"/>
        <dbReference type="ChEBI" id="CHEBI:82795"/>
        <dbReference type="EC" id="3.1.1.61"/>
    </reaction>
</comment>
<evidence type="ECO:0000313" key="7">
    <source>
        <dbReference type="Proteomes" id="UP000494182"/>
    </source>
</evidence>
<dbReference type="RefSeq" id="WP_089434122.1">
    <property type="nucleotide sequence ID" value="NZ_CABVQT010000001.1"/>
</dbReference>
<evidence type="ECO:0000256" key="2">
    <source>
        <dbReference type="ARBA" id="ARBA00039140"/>
    </source>
</evidence>
<dbReference type="PROSITE" id="PS50122">
    <property type="entry name" value="CHEB"/>
    <property type="match status" value="1"/>
</dbReference>
<name>A0A6P2VTQ1_9BURK</name>
<dbReference type="CDD" id="cd16433">
    <property type="entry name" value="CheB"/>
    <property type="match status" value="1"/>
</dbReference>
<proteinExistence type="predicted"/>
<evidence type="ECO:0000259" key="5">
    <source>
        <dbReference type="PROSITE" id="PS50122"/>
    </source>
</evidence>
<reference evidence="6 7" key="1">
    <citation type="submission" date="2019-09" db="EMBL/GenBank/DDBJ databases">
        <authorList>
            <person name="Depoorter E."/>
        </authorList>
    </citation>
    <scope>NUCLEOTIDE SEQUENCE [LARGE SCALE GENOMIC DNA]</scope>
    <source>
        <strain evidence="6">R-71171</strain>
    </source>
</reference>
<dbReference type="EC" id="3.1.1.61" evidence="2"/>
<dbReference type="PIRSF" id="PIRSF036461">
    <property type="entry name" value="Chmtx_methlestr"/>
    <property type="match status" value="1"/>
</dbReference>
<feature type="active site" evidence="4">
    <location>
        <position position="130"/>
    </location>
</feature>
<dbReference type="InterPro" id="IPR035909">
    <property type="entry name" value="CheB_C"/>
</dbReference>
<evidence type="ECO:0000256" key="3">
    <source>
        <dbReference type="ARBA" id="ARBA00048267"/>
    </source>
</evidence>
<evidence type="ECO:0000256" key="4">
    <source>
        <dbReference type="PROSITE-ProRule" id="PRU00050"/>
    </source>
</evidence>
<dbReference type="Pfam" id="PF01339">
    <property type="entry name" value="CheB_methylest"/>
    <property type="match status" value="1"/>
</dbReference>
<sequence length="230" mass="24376">MTHRDFIAIGTSSGGVDTLRTLVSRLPRDLQATIAIVLHVGAHDSFLPSLLSSAGPLHAVHAKDGETYVPGMIYVAPPDRHLIVEGAVLRLMRGAKQNFARPAIDPLFRSVAIEMGPRAIGVILTGLLDDGAAGLDAIQSCGGTTIVQDPDEAFASDMPLHAVPYADFVVSLPGLARRLIELTTSPLGDSTNNEIASRQRAVEQVAGEQRTWIAECAAFGPLSRMTGPPR</sequence>
<organism evidence="6 7">
    <name type="scientific">Burkholderia contaminans</name>
    <dbReference type="NCBI Taxonomy" id="488447"/>
    <lineage>
        <taxon>Bacteria</taxon>
        <taxon>Pseudomonadati</taxon>
        <taxon>Pseudomonadota</taxon>
        <taxon>Betaproteobacteria</taxon>
        <taxon>Burkholderiales</taxon>
        <taxon>Burkholderiaceae</taxon>
        <taxon>Burkholderia</taxon>
        <taxon>Burkholderia cepacia complex</taxon>
    </lineage>
</organism>
<evidence type="ECO:0000256" key="1">
    <source>
        <dbReference type="ARBA" id="ARBA00022801"/>
    </source>
</evidence>
<accession>A0A6P2VTQ1</accession>
<gene>
    <name evidence="6" type="ORF">BCO71171_00594</name>
</gene>
<dbReference type="SUPFAM" id="SSF52738">
    <property type="entry name" value="Methylesterase CheB, C-terminal domain"/>
    <property type="match status" value="1"/>
</dbReference>
<dbReference type="GO" id="GO:0000156">
    <property type="term" value="F:phosphorelay response regulator activity"/>
    <property type="evidence" value="ECO:0007669"/>
    <property type="project" value="InterPro"/>
</dbReference>
<dbReference type="AlphaFoldDB" id="A0A6P2VTQ1"/>
<dbReference type="GO" id="GO:0008984">
    <property type="term" value="F:protein-glutamate methylesterase activity"/>
    <property type="evidence" value="ECO:0007669"/>
    <property type="project" value="UniProtKB-EC"/>
</dbReference>
<feature type="active site" evidence="4">
    <location>
        <position position="12"/>
    </location>
</feature>
<dbReference type="InterPro" id="IPR011247">
    <property type="entry name" value="Chemotax_prot-Glu_Me-esterase"/>
</dbReference>